<evidence type="ECO:0000313" key="1">
    <source>
        <dbReference type="EMBL" id="OAG01852.1"/>
    </source>
</evidence>
<dbReference type="AlphaFoldDB" id="A0A177C4Q3"/>
<organism evidence="1 2">
    <name type="scientific">Paraphaeosphaeria sporulosa</name>
    <dbReference type="NCBI Taxonomy" id="1460663"/>
    <lineage>
        <taxon>Eukaryota</taxon>
        <taxon>Fungi</taxon>
        <taxon>Dikarya</taxon>
        <taxon>Ascomycota</taxon>
        <taxon>Pezizomycotina</taxon>
        <taxon>Dothideomycetes</taxon>
        <taxon>Pleosporomycetidae</taxon>
        <taxon>Pleosporales</taxon>
        <taxon>Massarineae</taxon>
        <taxon>Didymosphaeriaceae</taxon>
        <taxon>Paraphaeosphaeria</taxon>
    </lineage>
</organism>
<sequence>MSNKIRVFVAAYTRPTASDSSTISASKPRPTAQKYHWGLWLEPKGSNGNGTSFDLEDAVAYSSISSPFGWRLHIDEHKSLPSHMLGRIMIGKMVEGTTEADVAKILTQVQMPCEAGSPVGDAVEWIKRVIYELQEVGCAETFSIDAFMEEALSHAVTWHSKKGRTEPEKVNFTWSRTFP</sequence>
<reference evidence="1 2" key="1">
    <citation type="submission" date="2016-05" db="EMBL/GenBank/DDBJ databases">
        <title>Comparative analysis of secretome profiles of manganese(II)-oxidizing ascomycete fungi.</title>
        <authorList>
            <consortium name="DOE Joint Genome Institute"/>
            <person name="Zeiner C.A."/>
            <person name="Purvine S.O."/>
            <person name="Zink E.M."/>
            <person name="Wu S."/>
            <person name="Pasa-Tolic L."/>
            <person name="Chaput D.L."/>
            <person name="Haridas S."/>
            <person name="Grigoriev I.V."/>
            <person name="Santelli C.M."/>
            <person name="Hansel C.M."/>
        </authorList>
    </citation>
    <scope>NUCLEOTIDE SEQUENCE [LARGE SCALE GENOMIC DNA]</scope>
    <source>
        <strain evidence="1 2">AP3s5-JAC2a</strain>
    </source>
</reference>
<dbReference type="EMBL" id="KV441557">
    <property type="protein sequence ID" value="OAG01852.1"/>
    <property type="molecule type" value="Genomic_DNA"/>
</dbReference>
<dbReference type="Proteomes" id="UP000077069">
    <property type="component" value="Unassembled WGS sequence"/>
</dbReference>
<dbReference type="OrthoDB" id="4924482at2759"/>
<accession>A0A177C4Q3</accession>
<evidence type="ECO:0000313" key="2">
    <source>
        <dbReference type="Proteomes" id="UP000077069"/>
    </source>
</evidence>
<protein>
    <submittedName>
        <fullName evidence="1">Uncharacterized protein</fullName>
    </submittedName>
</protein>
<dbReference type="STRING" id="1460663.A0A177C4Q3"/>
<keyword evidence="2" id="KW-1185">Reference proteome</keyword>
<name>A0A177C4Q3_9PLEO</name>
<dbReference type="InParanoid" id="A0A177C4Q3"/>
<proteinExistence type="predicted"/>
<gene>
    <name evidence="1" type="ORF">CC84DRAFT_242327</name>
</gene>
<dbReference type="InterPro" id="IPR054208">
    <property type="entry name" value="DUF6914"/>
</dbReference>
<dbReference type="GeneID" id="28769129"/>
<dbReference type="Pfam" id="PF21858">
    <property type="entry name" value="DUF6914"/>
    <property type="match status" value="1"/>
</dbReference>
<dbReference type="RefSeq" id="XP_018032217.1">
    <property type="nucleotide sequence ID" value="XM_018185643.1"/>
</dbReference>